<dbReference type="Pfam" id="PF12833">
    <property type="entry name" value="HTH_18"/>
    <property type="match status" value="1"/>
</dbReference>
<dbReference type="Gene3D" id="1.10.10.60">
    <property type="entry name" value="Homeodomain-like"/>
    <property type="match status" value="1"/>
</dbReference>
<dbReference type="PANTHER" id="PTHR43130:SF3">
    <property type="entry name" value="HTH-TYPE TRANSCRIPTIONAL REGULATOR RV1931C"/>
    <property type="match status" value="1"/>
</dbReference>
<evidence type="ECO:0000256" key="1">
    <source>
        <dbReference type="ARBA" id="ARBA00023015"/>
    </source>
</evidence>
<proteinExistence type="predicted"/>
<evidence type="ECO:0000313" key="5">
    <source>
        <dbReference type="Proteomes" id="UP000278792"/>
    </source>
</evidence>
<dbReference type="SUPFAM" id="SSF52317">
    <property type="entry name" value="Class I glutamine amidotransferase-like"/>
    <property type="match status" value="1"/>
</dbReference>
<dbReference type="InterPro" id="IPR018060">
    <property type="entry name" value="HTH_AraC"/>
</dbReference>
<dbReference type="GO" id="GO:0043565">
    <property type="term" value="F:sequence-specific DNA binding"/>
    <property type="evidence" value="ECO:0007669"/>
    <property type="project" value="InterPro"/>
</dbReference>
<keyword evidence="2" id="KW-0804">Transcription</keyword>
<dbReference type="InterPro" id="IPR009057">
    <property type="entry name" value="Homeodomain-like_sf"/>
</dbReference>
<dbReference type="EMBL" id="RKIK01000003">
    <property type="protein sequence ID" value="ROV62165.1"/>
    <property type="molecule type" value="Genomic_DNA"/>
</dbReference>
<evidence type="ECO:0000256" key="2">
    <source>
        <dbReference type="ARBA" id="ARBA00023163"/>
    </source>
</evidence>
<dbReference type="SMART" id="SM00342">
    <property type="entry name" value="HTH_ARAC"/>
    <property type="match status" value="1"/>
</dbReference>
<dbReference type="Pfam" id="PF01965">
    <property type="entry name" value="DJ-1_PfpI"/>
    <property type="match status" value="1"/>
</dbReference>
<dbReference type="InterPro" id="IPR002818">
    <property type="entry name" value="DJ-1/PfpI"/>
</dbReference>
<dbReference type="InterPro" id="IPR029062">
    <property type="entry name" value="Class_I_gatase-like"/>
</dbReference>
<dbReference type="CDD" id="cd03137">
    <property type="entry name" value="GATase1_AraC_1"/>
    <property type="match status" value="1"/>
</dbReference>
<protein>
    <submittedName>
        <fullName evidence="4">Helix-turn-helix domain-containing protein</fullName>
    </submittedName>
</protein>
<dbReference type="InterPro" id="IPR052158">
    <property type="entry name" value="INH-QAR"/>
</dbReference>
<dbReference type="Proteomes" id="UP000278792">
    <property type="component" value="Unassembled WGS sequence"/>
</dbReference>
<accession>A0A3N3E601</accession>
<dbReference type="AlphaFoldDB" id="A0A3N3E601"/>
<sequence>MTKQQATQCRVAILSHPNVSLFELGCAVELFALPRPEFEVWYQTEIVNLNNQTITTTGAIVMQTKYVADLESYDMLVVPSWPTDPFDIAPHLAEQVSQFAKQNKRIISFCSGAFLLAELGLLQGKQATTHWAFERKFRERYPNVNYASNVLYVFDGQIGCSAGSAAGLDLGLAIIRQDLGYEVANQVAKRLVVSAHRSGGQAQFVDTPMLQVPNQFSQALDWAKANLAQPIQIDTLAEKANMSRRTFDRKFRSSMNLTPQEWLIRQRTELAKGLLESKVINIEQLAIEAGFNNAVSMRHHFRRIVGVSPKQYRSQFHCD</sequence>
<dbReference type="RefSeq" id="WP_123780268.1">
    <property type="nucleotide sequence ID" value="NZ_RKIK01000003.1"/>
</dbReference>
<reference evidence="4 5" key="1">
    <citation type="submission" date="2018-11" db="EMBL/GenBank/DDBJ databases">
        <title>Vibrio ponticus strain CAIM 1751 pathogenic for the snapper Lutjanus guttatus.</title>
        <authorList>
            <person name="Soto-Rodriguez S."/>
            <person name="Lozano-Olvera R."/>
            <person name="Gomez-Gil B."/>
        </authorList>
    </citation>
    <scope>NUCLEOTIDE SEQUENCE [LARGE SCALE GENOMIC DNA]</scope>
    <source>
        <strain evidence="4 5">CAIM 1751</strain>
    </source>
</reference>
<evidence type="ECO:0000259" key="3">
    <source>
        <dbReference type="PROSITE" id="PS01124"/>
    </source>
</evidence>
<evidence type="ECO:0000313" key="4">
    <source>
        <dbReference type="EMBL" id="ROV62165.1"/>
    </source>
</evidence>
<dbReference type="PROSITE" id="PS01124">
    <property type="entry name" value="HTH_ARAC_FAMILY_2"/>
    <property type="match status" value="1"/>
</dbReference>
<dbReference type="GO" id="GO:0003700">
    <property type="term" value="F:DNA-binding transcription factor activity"/>
    <property type="evidence" value="ECO:0007669"/>
    <property type="project" value="InterPro"/>
</dbReference>
<dbReference type="Gene3D" id="3.40.50.880">
    <property type="match status" value="1"/>
</dbReference>
<dbReference type="PANTHER" id="PTHR43130">
    <property type="entry name" value="ARAC-FAMILY TRANSCRIPTIONAL REGULATOR"/>
    <property type="match status" value="1"/>
</dbReference>
<name>A0A3N3E601_9VIBR</name>
<comment type="caution">
    <text evidence="4">The sequence shown here is derived from an EMBL/GenBank/DDBJ whole genome shotgun (WGS) entry which is preliminary data.</text>
</comment>
<keyword evidence="1" id="KW-0805">Transcription regulation</keyword>
<organism evidence="4 5">
    <name type="scientific">Vibrio ponticus</name>
    <dbReference type="NCBI Taxonomy" id="265668"/>
    <lineage>
        <taxon>Bacteria</taxon>
        <taxon>Pseudomonadati</taxon>
        <taxon>Pseudomonadota</taxon>
        <taxon>Gammaproteobacteria</taxon>
        <taxon>Vibrionales</taxon>
        <taxon>Vibrionaceae</taxon>
        <taxon>Vibrio</taxon>
    </lineage>
</organism>
<dbReference type="SUPFAM" id="SSF46689">
    <property type="entry name" value="Homeodomain-like"/>
    <property type="match status" value="2"/>
</dbReference>
<feature type="domain" description="HTH araC/xylS-type" evidence="3">
    <location>
        <begin position="217"/>
        <end position="315"/>
    </location>
</feature>
<gene>
    <name evidence="4" type="ORF">EGH82_02060</name>
</gene>